<reference evidence="1 2" key="1">
    <citation type="submission" date="2021-06" db="EMBL/GenBank/DDBJ databases">
        <title>Caerostris extrusa draft genome.</title>
        <authorList>
            <person name="Kono N."/>
            <person name="Arakawa K."/>
        </authorList>
    </citation>
    <scope>NUCLEOTIDE SEQUENCE [LARGE SCALE GENOMIC DNA]</scope>
</reference>
<keyword evidence="2" id="KW-1185">Reference proteome</keyword>
<dbReference type="AlphaFoldDB" id="A0AAV4UJD5"/>
<comment type="caution">
    <text evidence="1">The sequence shown here is derived from an EMBL/GenBank/DDBJ whole genome shotgun (WGS) entry which is preliminary data.</text>
</comment>
<name>A0AAV4UJD5_CAEEX</name>
<gene>
    <name evidence="1" type="ORF">CEXT_589081</name>
</gene>
<evidence type="ECO:0000313" key="1">
    <source>
        <dbReference type="EMBL" id="GIY57824.1"/>
    </source>
</evidence>
<evidence type="ECO:0000313" key="2">
    <source>
        <dbReference type="Proteomes" id="UP001054945"/>
    </source>
</evidence>
<protein>
    <submittedName>
        <fullName evidence="1">Uncharacterized protein</fullName>
    </submittedName>
</protein>
<dbReference type="Proteomes" id="UP001054945">
    <property type="component" value="Unassembled WGS sequence"/>
</dbReference>
<proteinExistence type="predicted"/>
<organism evidence="1 2">
    <name type="scientific">Caerostris extrusa</name>
    <name type="common">Bark spider</name>
    <name type="synonym">Caerostris bankana</name>
    <dbReference type="NCBI Taxonomy" id="172846"/>
    <lineage>
        <taxon>Eukaryota</taxon>
        <taxon>Metazoa</taxon>
        <taxon>Ecdysozoa</taxon>
        <taxon>Arthropoda</taxon>
        <taxon>Chelicerata</taxon>
        <taxon>Arachnida</taxon>
        <taxon>Araneae</taxon>
        <taxon>Araneomorphae</taxon>
        <taxon>Entelegynae</taxon>
        <taxon>Araneoidea</taxon>
        <taxon>Araneidae</taxon>
        <taxon>Caerostris</taxon>
    </lineage>
</organism>
<accession>A0AAV4UJD5</accession>
<sequence>MKKSVGNPKQMERIGSRLDCKYESSLLARSCQVATGPFNPMHHTLTTGYSTACSIQLWRNMSVFEKYNRIVTLNDEQFTVMLQNLVEHEEECRQSKNRWRGIGSRLDCKYELPY</sequence>
<dbReference type="EMBL" id="BPLR01012967">
    <property type="protein sequence ID" value="GIY57824.1"/>
    <property type="molecule type" value="Genomic_DNA"/>
</dbReference>